<reference evidence="2 3" key="1">
    <citation type="submission" date="2022-03" db="EMBL/GenBank/DDBJ databases">
        <title>Genome data of Colletotrichum spp.</title>
        <authorList>
            <person name="Utami Y.D."/>
            <person name="Hiruma K."/>
        </authorList>
    </citation>
    <scope>NUCLEOTIDE SEQUENCE [LARGE SCALE GENOMIC DNA]</scope>
    <source>
        <strain evidence="2 3">MAFF 239500</strain>
    </source>
</reference>
<accession>A0AA37LD92</accession>
<evidence type="ECO:0000313" key="3">
    <source>
        <dbReference type="Proteomes" id="UP001055115"/>
    </source>
</evidence>
<keyword evidence="1" id="KW-0732">Signal</keyword>
<dbReference type="InterPro" id="IPR038903">
    <property type="entry name" value="Allergen_Asp_f_4"/>
</dbReference>
<evidence type="ECO:0000256" key="1">
    <source>
        <dbReference type="SAM" id="SignalP"/>
    </source>
</evidence>
<evidence type="ECO:0000313" key="2">
    <source>
        <dbReference type="EMBL" id="GKT44253.1"/>
    </source>
</evidence>
<keyword evidence="3" id="KW-1185">Reference proteome</keyword>
<dbReference type="Pfam" id="PF25312">
    <property type="entry name" value="Allergen_Asp_f_4"/>
    <property type="match status" value="1"/>
</dbReference>
<feature type="chain" id="PRO_5041220227" evidence="1">
    <location>
        <begin position="20"/>
        <end position="279"/>
    </location>
</feature>
<dbReference type="GO" id="GO:0019863">
    <property type="term" value="F:IgE binding"/>
    <property type="evidence" value="ECO:0007669"/>
    <property type="project" value="InterPro"/>
</dbReference>
<dbReference type="PANTHER" id="PTHR42039:SF1">
    <property type="entry name" value="PUTATIVE (AFU_ORTHOLOGUE AFUA_3G02940)-RELATED"/>
    <property type="match status" value="1"/>
</dbReference>
<organism evidence="2 3">
    <name type="scientific">Colletotrichum spaethianum</name>
    <dbReference type="NCBI Taxonomy" id="700344"/>
    <lineage>
        <taxon>Eukaryota</taxon>
        <taxon>Fungi</taxon>
        <taxon>Dikarya</taxon>
        <taxon>Ascomycota</taxon>
        <taxon>Pezizomycotina</taxon>
        <taxon>Sordariomycetes</taxon>
        <taxon>Hypocreomycetidae</taxon>
        <taxon>Glomerellales</taxon>
        <taxon>Glomerellaceae</taxon>
        <taxon>Colletotrichum</taxon>
        <taxon>Colletotrichum spaethianum species complex</taxon>
    </lineage>
</organism>
<dbReference type="GeneID" id="73325236"/>
<dbReference type="Proteomes" id="UP001055115">
    <property type="component" value="Unassembled WGS sequence"/>
</dbReference>
<dbReference type="EMBL" id="BQXU01000009">
    <property type="protein sequence ID" value="GKT44253.1"/>
    <property type="molecule type" value="Genomic_DNA"/>
</dbReference>
<sequence length="279" mass="29300">MQLTNTLVVLSAALTGVSAHPSLHGHQHFHERRTVDGVEERDLTFFKNILPTASSTSTSASATPTATQAAGEYVPFCNGKKTKRATLAQIASVGNTGTEDDWGCNMQVIDSSIVSLYNYTTTFTASDKDYTCSCFNKIGPKGLIDGCWFAAITFSVKAGQSKNVAFDTDSQGSCACGAGTEVPKTFIGQFAGTWLEFDWGSAANGGNSGADASVLVAGSQSLPYYGMKVEANGKTCSWVKSDGSNQDAYMPGMEAADGVGCKGYYTGHLNVTLGDNFTA</sequence>
<gene>
    <name evidence="2" type="ORF">ColSpa_04434</name>
</gene>
<proteinExistence type="predicted"/>
<feature type="signal peptide" evidence="1">
    <location>
        <begin position="1"/>
        <end position="19"/>
    </location>
</feature>
<dbReference type="PANTHER" id="PTHR42039">
    <property type="entry name" value="PUTATIVE (AFU_ORTHOLOGUE AFUA_3G02940)-RELATED"/>
    <property type="match status" value="1"/>
</dbReference>
<dbReference type="RefSeq" id="XP_049126603.1">
    <property type="nucleotide sequence ID" value="XM_049270646.1"/>
</dbReference>
<name>A0AA37LD92_9PEZI</name>
<dbReference type="AlphaFoldDB" id="A0AA37LD92"/>
<protein>
    <submittedName>
        <fullName evidence="2">Allergen Asp f 4</fullName>
    </submittedName>
</protein>
<dbReference type="GO" id="GO:0005576">
    <property type="term" value="C:extracellular region"/>
    <property type="evidence" value="ECO:0007669"/>
    <property type="project" value="InterPro"/>
</dbReference>
<comment type="caution">
    <text evidence="2">The sequence shown here is derived from an EMBL/GenBank/DDBJ whole genome shotgun (WGS) entry which is preliminary data.</text>
</comment>